<proteinExistence type="predicted"/>
<evidence type="ECO:0000313" key="2">
    <source>
        <dbReference type="Proteomes" id="UP000288805"/>
    </source>
</evidence>
<dbReference type="EMBL" id="QGNW01000001">
    <property type="protein sequence ID" value="RVX23254.1"/>
    <property type="molecule type" value="Genomic_DNA"/>
</dbReference>
<dbReference type="Proteomes" id="UP000288805">
    <property type="component" value="Unassembled WGS sequence"/>
</dbReference>
<accession>A0A438KPX3</accession>
<evidence type="ECO:0008006" key="3">
    <source>
        <dbReference type="Google" id="ProtNLM"/>
    </source>
</evidence>
<reference evidence="1 2" key="1">
    <citation type="journal article" date="2018" name="PLoS Genet.">
        <title>Population sequencing reveals clonal diversity and ancestral inbreeding in the grapevine cultivar Chardonnay.</title>
        <authorList>
            <person name="Roach M.J."/>
            <person name="Johnson D.L."/>
            <person name="Bohlmann J."/>
            <person name="van Vuuren H.J."/>
            <person name="Jones S.J."/>
            <person name="Pretorius I.S."/>
            <person name="Schmidt S.A."/>
            <person name="Borneman A.R."/>
        </authorList>
    </citation>
    <scope>NUCLEOTIDE SEQUENCE [LARGE SCALE GENOMIC DNA]</scope>
    <source>
        <strain evidence="2">cv. Chardonnay</strain>
        <tissue evidence="1">Leaf</tissue>
    </source>
</reference>
<evidence type="ECO:0000313" key="1">
    <source>
        <dbReference type="EMBL" id="RVX23254.1"/>
    </source>
</evidence>
<gene>
    <name evidence="1" type="ORF">CK203_000012</name>
</gene>
<dbReference type="AlphaFoldDB" id="A0A438KPX3"/>
<sequence length="109" mass="12395">MCPCELAKVSLIPHLGGLIVLEERQPCFVHALRVNDGALIEIKEGQSVEVSDSVVKILKEFRDVMPVELLKELPPWRPIHHKIELLPRTKPLAQATYRMSPAKLLELRK</sequence>
<comment type="caution">
    <text evidence="1">The sequence shown here is derived from an EMBL/GenBank/DDBJ whole genome shotgun (WGS) entry which is preliminary data.</text>
</comment>
<name>A0A438KPX3_VITVI</name>
<organism evidence="1 2">
    <name type="scientific">Vitis vinifera</name>
    <name type="common">Grape</name>
    <dbReference type="NCBI Taxonomy" id="29760"/>
    <lineage>
        <taxon>Eukaryota</taxon>
        <taxon>Viridiplantae</taxon>
        <taxon>Streptophyta</taxon>
        <taxon>Embryophyta</taxon>
        <taxon>Tracheophyta</taxon>
        <taxon>Spermatophyta</taxon>
        <taxon>Magnoliopsida</taxon>
        <taxon>eudicotyledons</taxon>
        <taxon>Gunneridae</taxon>
        <taxon>Pentapetalae</taxon>
        <taxon>rosids</taxon>
        <taxon>Vitales</taxon>
        <taxon>Vitaceae</taxon>
        <taxon>Viteae</taxon>
        <taxon>Vitis</taxon>
    </lineage>
</organism>
<protein>
    <recommendedName>
        <fullName evidence="3">DNA/RNA polymerases superfamily protein</fullName>
    </recommendedName>
</protein>